<dbReference type="SMART" id="SM00852">
    <property type="entry name" value="MoCF_biosynth"/>
    <property type="match status" value="1"/>
</dbReference>
<dbReference type="EC" id="2.10.1.1" evidence="11"/>
<evidence type="ECO:0000256" key="10">
    <source>
        <dbReference type="ARBA" id="ARBA00047317"/>
    </source>
</evidence>
<dbReference type="SUPFAM" id="SSF53218">
    <property type="entry name" value="Molybdenum cofactor biosynthesis proteins"/>
    <property type="match status" value="1"/>
</dbReference>
<evidence type="ECO:0000256" key="11">
    <source>
        <dbReference type="RuleBase" id="RU365090"/>
    </source>
</evidence>
<dbReference type="InterPro" id="IPR036135">
    <property type="entry name" value="MoeA_linker/N_sf"/>
</dbReference>
<dbReference type="FunFam" id="3.40.980.10:FF:000004">
    <property type="entry name" value="Molybdopterin molybdenumtransferase"/>
    <property type="match status" value="1"/>
</dbReference>
<dbReference type="InterPro" id="IPR008284">
    <property type="entry name" value="MoCF_biosynth_CS"/>
</dbReference>
<dbReference type="Proteomes" id="UP000483379">
    <property type="component" value="Unassembled WGS sequence"/>
</dbReference>
<comment type="catalytic activity">
    <reaction evidence="10">
        <text>adenylyl-molybdopterin + molybdate = Mo-molybdopterin + AMP + H(+)</text>
        <dbReference type="Rhea" id="RHEA:35047"/>
        <dbReference type="ChEBI" id="CHEBI:15378"/>
        <dbReference type="ChEBI" id="CHEBI:36264"/>
        <dbReference type="ChEBI" id="CHEBI:62727"/>
        <dbReference type="ChEBI" id="CHEBI:71302"/>
        <dbReference type="ChEBI" id="CHEBI:456215"/>
        <dbReference type="EC" id="2.10.1.1"/>
    </reaction>
</comment>
<dbReference type="PROSITE" id="PS01079">
    <property type="entry name" value="MOCF_BIOSYNTHESIS_2"/>
    <property type="match status" value="1"/>
</dbReference>
<reference evidence="13 14" key="1">
    <citation type="submission" date="2020-02" db="EMBL/GenBank/DDBJ databases">
        <title>Genome sequences of Thiorhodococcus mannitoliphagus and Thiorhodococcus minor, purple sulfur photosynthetic bacteria in the gammaproteobacterial family, Chromatiaceae.</title>
        <authorList>
            <person name="Aviles F.A."/>
            <person name="Meyer T.E."/>
            <person name="Kyndt J.A."/>
        </authorList>
    </citation>
    <scope>NUCLEOTIDE SEQUENCE [LARGE SCALE GENOMIC DNA]</scope>
    <source>
        <strain evidence="13 14">DSM 11518</strain>
    </source>
</reference>
<dbReference type="GO" id="GO:0061599">
    <property type="term" value="F:molybdopterin molybdotransferase activity"/>
    <property type="evidence" value="ECO:0007669"/>
    <property type="project" value="UniProtKB-UniRule"/>
</dbReference>
<gene>
    <name evidence="13" type="ORF">G3446_09055</name>
</gene>
<dbReference type="GO" id="GO:0006777">
    <property type="term" value="P:Mo-molybdopterin cofactor biosynthetic process"/>
    <property type="evidence" value="ECO:0007669"/>
    <property type="project" value="UniProtKB-UniRule"/>
</dbReference>
<evidence type="ECO:0000256" key="1">
    <source>
        <dbReference type="ARBA" id="ARBA00001946"/>
    </source>
</evidence>
<comment type="cofactor">
    <cofactor evidence="1 11">
        <name>Mg(2+)</name>
        <dbReference type="ChEBI" id="CHEBI:18420"/>
    </cofactor>
</comment>
<evidence type="ECO:0000256" key="5">
    <source>
        <dbReference type="ARBA" id="ARBA00022505"/>
    </source>
</evidence>
<keyword evidence="9 11" id="KW-0501">Molybdenum cofactor biosynthesis</keyword>
<dbReference type="InterPro" id="IPR001453">
    <property type="entry name" value="MoaB/Mog_dom"/>
</dbReference>
<dbReference type="UniPathway" id="UPA00344"/>
<dbReference type="InterPro" id="IPR038987">
    <property type="entry name" value="MoeA-like"/>
</dbReference>
<keyword evidence="6 11" id="KW-0808">Transferase</keyword>
<protein>
    <recommendedName>
        <fullName evidence="11">Molybdopterin molybdenumtransferase</fullName>
        <ecNumber evidence="11">2.10.1.1</ecNumber>
    </recommendedName>
</protein>
<dbReference type="Gene3D" id="3.90.105.10">
    <property type="entry name" value="Molybdopterin biosynthesis moea protein, domain 2"/>
    <property type="match status" value="1"/>
</dbReference>
<dbReference type="GO" id="GO:0005829">
    <property type="term" value="C:cytosol"/>
    <property type="evidence" value="ECO:0007669"/>
    <property type="project" value="TreeGrafter"/>
</dbReference>
<keyword evidence="8 11" id="KW-0460">Magnesium</keyword>
<keyword evidence="5 11" id="KW-0500">Molybdenum</keyword>
<comment type="function">
    <text evidence="2 11">Catalyzes the insertion of molybdate into adenylated molybdopterin with the concomitant release of AMP.</text>
</comment>
<name>A0A6M0JY86_9GAMM</name>
<accession>A0A6M0JY86</accession>
<dbReference type="Pfam" id="PF00994">
    <property type="entry name" value="MoCF_biosynth"/>
    <property type="match status" value="1"/>
</dbReference>
<feature type="domain" description="MoaB/Mog" evidence="12">
    <location>
        <begin position="190"/>
        <end position="327"/>
    </location>
</feature>
<dbReference type="PANTHER" id="PTHR10192">
    <property type="entry name" value="MOLYBDOPTERIN BIOSYNTHESIS PROTEIN"/>
    <property type="match status" value="1"/>
</dbReference>
<dbReference type="GO" id="GO:0046872">
    <property type="term" value="F:metal ion binding"/>
    <property type="evidence" value="ECO:0007669"/>
    <property type="project" value="UniProtKB-UniRule"/>
</dbReference>
<dbReference type="SUPFAM" id="SSF63867">
    <property type="entry name" value="MoeA C-terminal domain-like"/>
    <property type="match status" value="1"/>
</dbReference>
<dbReference type="Pfam" id="PF03454">
    <property type="entry name" value="MoeA_C"/>
    <property type="match status" value="1"/>
</dbReference>
<dbReference type="NCBIfam" id="NF045515">
    <property type="entry name" value="Glp_gephyrin"/>
    <property type="match status" value="1"/>
</dbReference>
<organism evidence="13 14">
    <name type="scientific">Thiorhodococcus minor</name>
    <dbReference type="NCBI Taxonomy" id="57489"/>
    <lineage>
        <taxon>Bacteria</taxon>
        <taxon>Pseudomonadati</taxon>
        <taxon>Pseudomonadota</taxon>
        <taxon>Gammaproteobacteria</taxon>
        <taxon>Chromatiales</taxon>
        <taxon>Chromatiaceae</taxon>
        <taxon>Thiorhodococcus</taxon>
    </lineage>
</organism>
<proteinExistence type="inferred from homology"/>
<comment type="caution">
    <text evidence="13">The sequence shown here is derived from an EMBL/GenBank/DDBJ whole genome shotgun (WGS) entry which is preliminary data.</text>
</comment>
<evidence type="ECO:0000256" key="9">
    <source>
        <dbReference type="ARBA" id="ARBA00023150"/>
    </source>
</evidence>
<dbReference type="RefSeq" id="WP_164452507.1">
    <property type="nucleotide sequence ID" value="NZ_JAAIJQ010000021.1"/>
</dbReference>
<evidence type="ECO:0000256" key="6">
    <source>
        <dbReference type="ARBA" id="ARBA00022679"/>
    </source>
</evidence>
<dbReference type="PANTHER" id="PTHR10192:SF5">
    <property type="entry name" value="GEPHYRIN"/>
    <property type="match status" value="1"/>
</dbReference>
<dbReference type="SUPFAM" id="SSF63882">
    <property type="entry name" value="MoeA N-terminal region -like"/>
    <property type="match status" value="1"/>
</dbReference>
<dbReference type="Gene3D" id="2.170.190.11">
    <property type="entry name" value="Molybdopterin biosynthesis moea protein, domain 3"/>
    <property type="match status" value="1"/>
</dbReference>
<dbReference type="NCBIfam" id="TIGR00177">
    <property type="entry name" value="molyb_syn"/>
    <property type="match status" value="1"/>
</dbReference>
<evidence type="ECO:0000256" key="2">
    <source>
        <dbReference type="ARBA" id="ARBA00002901"/>
    </source>
</evidence>
<dbReference type="EMBL" id="JAAIJQ010000021">
    <property type="protein sequence ID" value="NEV62034.1"/>
    <property type="molecule type" value="Genomic_DNA"/>
</dbReference>
<evidence type="ECO:0000256" key="7">
    <source>
        <dbReference type="ARBA" id="ARBA00022723"/>
    </source>
</evidence>
<dbReference type="InterPro" id="IPR005110">
    <property type="entry name" value="MoeA_linker/N"/>
</dbReference>
<evidence type="ECO:0000313" key="13">
    <source>
        <dbReference type="EMBL" id="NEV62034.1"/>
    </source>
</evidence>
<dbReference type="Pfam" id="PF03453">
    <property type="entry name" value="MoeA_N"/>
    <property type="match status" value="1"/>
</dbReference>
<comment type="pathway">
    <text evidence="3 11">Cofactor biosynthesis; molybdopterin biosynthesis.</text>
</comment>
<dbReference type="Gene3D" id="2.40.340.10">
    <property type="entry name" value="MoeA, C-terminal, domain IV"/>
    <property type="match status" value="1"/>
</dbReference>
<sequence length="417" mass="44670">MKDAHDCAPPPQHRKSFSKDEAIAFLRSRVEPLRDTQQVATEQALGRVLAEPVTSRIQVPGWDNSAMDGYAVRHADLAACKGRLRVAQRIPAGSTGQPLEPKTAARIFTGAPVPQGADTVVIQEICEPSAGEVAIPLDCKPGANIRRAGEDIQTGATVIASGVKLRPQHLGLAASVGVDALRVYQRLKVAIFSSGDELVMPGQPLADGQIYNSNRFSLMGLLRGWGCEVIDLGIVEDSLEATVEALSRGAAQADLIIASGGVSVGEEDHIKPAVERLGTLDLCQVAIRPGKPVAFGWVEGTPFFGSPGNPVSLFVTLCLFARPLVRRMQGIEQDREPHSLRLPAGFDWPRPDKRMEFHRARLEPGDAGTLAVAVYPSRSSAALSSVAWADGFAQLHPGEVIARGDPIDFIPFAELFH</sequence>
<evidence type="ECO:0000256" key="4">
    <source>
        <dbReference type="ARBA" id="ARBA00010763"/>
    </source>
</evidence>
<keyword evidence="7 11" id="KW-0479">Metal-binding</keyword>
<dbReference type="InterPro" id="IPR036425">
    <property type="entry name" value="MoaB/Mog-like_dom_sf"/>
</dbReference>
<dbReference type="CDD" id="cd00887">
    <property type="entry name" value="MoeA"/>
    <property type="match status" value="1"/>
</dbReference>
<evidence type="ECO:0000256" key="8">
    <source>
        <dbReference type="ARBA" id="ARBA00022842"/>
    </source>
</evidence>
<dbReference type="InterPro" id="IPR005111">
    <property type="entry name" value="MoeA_C_domain_IV"/>
</dbReference>
<evidence type="ECO:0000259" key="12">
    <source>
        <dbReference type="SMART" id="SM00852"/>
    </source>
</evidence>
<evidence type="ECO:0000256" key="3">
    <source>
        <dbReference type="ARBA" id="ARBA00005046"/>
    </source>
</evidence>
<dbReference type="InterPro" id="IPR036688">
    <property type="entry name" value="MoeA_C_domain_IV_sf"/>
</dbReference>
<evidence type="ECO:0000313" key="14">
    <source>
        <dbReference type="Proteomes" id="UP000483379"/>
    </source>
</evidence>
<comment type="similarity">
    <text evidence="4 11">Belongs to the MoeA family.</text>
</comment>
<dbReference type="Gene3D" id="3.40.980.10">
    <property type="entry name" value="MoaB/Mog-like domain"/>
    <property type="match status" value="1"/>
</dbReference>
<keyword evidence="14" id="KW-1185">Reference proteome</keyword>
<dbReference type="AlphaFoldDB" id="A0A6M0JY86"/>